<keyword evidence="1" id="KW-1133">Transmembrane helix</keyword>
<evidence type="ECO:0000313" key="3">
    <source>
        <dbReference type="Proteomes" id="UP000245992"/>
    </source>
</evidence>
<evidence type="ECO:0000256" key="1">
    <source>
        <dbReference type="SAM" id="Phobius"/>
    </source>
</evidence>
<dbReference type="Proteomes" id="UP000245992">
    <property type="component" value="Unassembled WGS sequence"/>
</dbReference>
<comment type="caution">
    <text evidence="2">The sequence shown here is derived from an EMBL/GenBank/DDBJ whole genome shotgun (WGS) entry which is preliminary data.</text>
</comment>
<evidence type="ECO:0000313" key="2">
    <source>
        <dbReference type="EMBL" id="PVE13148.1"/>
    </source>
</evidence>
<gene>
    <name evidence="2" type="ORF">Y717_22040</name>
</gene>
<reference evidence="2 3" key="1">
    <citation type="submission" date="2013-12" db="EMBL/GenBank/DDBJ databases">
        <title>Annotated genome of Streptomyces scopuliridis.</title>
        <authorList>
            <person name="Olson J.B."/>
        </authorList>
    </citation>
    <scope>NUCLEOTIDE SEQUENCE [LARGE SCALE GENOMIC DNA]</scope>
    <source>
        <strain evidence="2 3">RB72</strain>
    </source>
</reference>
<accession>A0A2T7TDH5</accession>
<dbReference type="RefSeq" id="WP_030355991.1">
    <property type="nucleotide sequence ID" value="NZ_AZSP01000040.1"/>
</dbReference>
<feature type="transmembrane region" description="Helical" evidence="1">
    <location>
        <begin position="12"/>
        <end position="36"/>
    </location>
</feature>
<keyword evidence="1" id="KW-0812">Transmembrane</keyword>
<keyword evidence="1" id="KW-0472">Membrane</keyword>
<name>A0A2T7TDH5_9ACTN</name>
<proteinExistence type="predicted"/>
<keyword evidence="3" id="KW-1185">Reference proteome</keyword>
<sequence>MSLDQDRFEGAALTGLLVFAASVGLLTLAGLVLALMQLAADTATAVAAATPAGVGVTIALRRKGK</sequence>
<dbReference type="STRING" id="1440053.GCA_000718095_07105"/>
<organism evidence="2 3">
    <name type="scientific">Streptomyces scopuliridis RB72</name>
    <dbReference type="NCBI Taxonomy" id="1440053"/>
    <lineage>
        <taxon>Bacteria</taxon>
        <taxon>Bacillati</taxon>
        <taxon>Actinomycetota</taxon>
        <taxon>Actinomycetes</taxon>
        <taxon>Kitasatosporales</taxon>
        <taxon>Streptomycetaceae</taxon>
        <taxon>Streptomyces</taxon>
    </lineage>
</organism>
<protein>
    <submittedName>
        <fullName evidence="2">Uncharacterized protein</fullName>
    </submittedName>
</protein>
<feature type="transmembrane region" description="Helical" evidence="1">
    <location>
        <begin position="42"/>
        <end position="60"/>
    </location>
</feature>
<dbReference type="AlphaFoldDB" id="A0A2T7TDH5"/>
<dbReference type="EMBL" id="AZSP01000040">
    <property type="protein sequence ID" value="PVE13148.1"/>
    <property type="molecule type" value="Genomic_DNA"/>
</dbReference>